<dbReference type="InterPro" id="IPR036249">
    <property type="entry name" value="Thioredoxin-like_sf"/>
</dbReference>
<evidence type="ECO:0000313" key="1">
    <source>
        <dbReference type="EMBL" id="HEW46209.1"/>
    </source>
</evidence>
<dbReference type="EMBL" id="DSFP01000051">
    <property type="protein sequence ID" value="HEW46209.1"/>
    <property type="molecule type" value="Genomic_DNA"/>
</dbReference>
<dbReference type="Gene3D" id="3.40.30.10">
    <property type="entry name" value="Glutaredoxin"/>
    <property type="match status" value="1"/>
</dbReference>
<protein>
    <submittedName>
        <fullName evidence="1">Thioredoxin</fullName>
    </submittedName>
</protein>
<name>A0A7C2Z2Y7_9AQUI</name>
<dbReference type="InterPro" id="IPR010893">
    <property type="entry name" value="NiFe-hyd_mat_HyaE"/>
</dbReference>
<accession>A0A7C2Z2Y7</accession>
<dbReference type="AlphaFoldDB" id="A0A7C2Z2Y7"/>
<dbReference type="Pfam" id="PF07449">
    <property type="entry name" value="HyaE"/>
    <property type="match status" value="1"/>
</dbReference>
<organism evidence="1">
    <name type="scientific">Hydrogenobacter sp</name>
    <dbReference type="NCBI Taxonomy" id="2152829"/>
    <lineage>
        <taxon>Bacteria</taxon>
        <taxon>Pseudomonadati</taxon>
        <taxon>Aquificota</taxon>
        <taxon>Aquificia</taxon>
        <taxon>Aquificales</taxon>
        <taxon>Aquificaceae</taxon>
        <taxon>Hydrogenobacter</taxon>
    </lineage>
</organism>
<sequence length="103" mass="12221">MRRVSLLELQALKEEKGDFILYVRSDRARERIREVFDTDVVVPELEKSFRLDFFSINADEEPDVLKEFPLPSLILFKDGKVVHVLRGIKNWNEYVKAITETYF</sequence>
<comment type="caution">
    <text evidence="1">The sequence shown here is derived from an EMBL/GenBank/DDBJ whole genome shotgun (WGS) entry which is preliminary data.</text>
</comment>
<proteinExistence type="predicted"/>
<gene>
    <name evidence="1" type="ORF">ENO47_06035</name>
</gene>
<reference evidence="1" key="1">
    <citation type="journal article" date="2020" name="mSystems">
        <title>Genome- and Community-Level Interaction Insights into Carbon Utilization and Element Cycling Functions of Hydrothermarchaeota in Hydrothermal Sediment.</title>
        <authorList>
            <person name="Zhou Z."/>
            <person name="Liu Y."/>
            <person name="Xu W."/>
            <person name="Pan J."/>
            <person name="Luo Z.H."/>
            <person name="Li M."/>
        </authorList>
    </citation>
    <scope>NUCLEOTIDE SEQUENCE [LARGE SCALE GENOMIC DNA]</scope>
    <source>
        <strain evidence="1">SpSt-132</strain>
    </source>
</reference>
<dbReference type="SUPFAM" id="SSF52833">
    <property type="entry name" value="Thioredoxin-like"/>
    <property type="match status" value="1"/>
</dbReference>